<sequence length="135" mass="15118">MTLAEERAATRRRVSESRASSVQRDLNSLESQRRQIRELVTLERKGLRPATRGRGVFKQTPITSTGGGIAWPLTEQTKVDADGDTVPDRTFYADLVFTTSEGVFTWEVPPVKMVKFTDADGVPDRPIIFAEPKRP</sequence>
<accession>A0AAU7Y432</accession>
<dbReference type="RefSeq" id="WP_350447623.1">
    <property type="nucleotide sequence ID" value="NZ_CP158373.1"/>
</dbReference>
<reference evidence="2" key="1">
    <citation type="submission" date="2023-08" db="EMBL/GenBank/DDBJ databases">
        <title>Increased levels of nutrients transform a symbiont into a lethal pathobiont.</title>
        <authorList>
            <person name="Lachnit T."/>
            <person name="Ulrich L."/>
            <person name="Willmer F.M."/>
            <person name="Hasenbein T."/>
            <person name="Steiner L.X."/>
            <person name="Wolters M."/>
            <person name="Herbst E.M."/>
            <person name="Deines P."/>
        </authorList>
    </citation>
    <scope>NUCLEOTIDE SEQUENCE</scope>
    <source>
        <strain evidence="2">T3</strain>
    </source>
</reference>
<feature type="compositionally biased region" description="Basic and acidic residues" evidence="1">
    <location>
        <begin position="1"/>
        <end position="16"/>
    </location>
</feature>
<organism evidence="2">
    <name type="scientific">Pseudomonas solani</name>
    <dbReference type="NCBI Taxonomy" id="2731552"/>
    <lineage>
        <taxon>Bacteria</taxon>
        <taxon>Pseudomonadati</taxon>
        <taxon>Pseudomonadota</taxon>
        <taxon>Gammaproteobacteria</taxon>
        <taxon>Pseudomonadales</taxon>
        <taxon>Pseudomonadaceae</taxon>
        <taxon>Pseudomonas</taxon>
    </lineage>
</organism>
<name>A0AAU7Y432_9PSED</name>
<dbReference type="EMBL" id="CP158373">
    <property type="protein sequence ID" value="XBY64834.1"/>
    <property type="molecule type" value="Genomic_DNA"/>
</dbReference>
<evidence type="ECO:0000313" key="2">
    <source>
        <dbReference type="EMBL" id="XBY64834.1"/>
    </source>
</evidence>
<dbReference type="AlphaFoldDB" id="A0AAU7Y432"/>
<feature type="region of interest" description="Disordered" evidence="1">
    <location>
        <begin position="1"/>
        <end position="29"/>
    </location>
</feature>
<proteinExistence type="predicted"/>
<gene>
    <name evidence="2" type="ORF">ABS648_03445</name>
</gene>
<protein>
    <submittedName>
        <fullName evidence="2">Uncharacterized protein</fullName>
    </submittedName>
</protein>
<evidence type="ECO:0000256" key="1">
    <source>
        <dbReference type="SAM" id="MobiDB-lite"/>
    </source>
</evidence>